<proteinExistence type="predicted"/>
<feature type="domain" description="Integrase zinc-binding" evidence="1">
    <location>
        <begin position="52"/>
        <end position="102"/>
    </location>
</feature>
<organism>
    <name type="scientific">Serpula lacrymans var. lacrymans (strain S7.9)</name>
    <name type="common">Dry rot fungus</name>
    <dbReference type="NCBI Taxonomy" id="578457"/>
    <lineage>
        <taxon>Eukaryota</taxon>
        <taxon>Fungi</taxon>
        <taxon>Dikarya</taxon>
        <taxon>Basidiomycota</taxon>
        <taxon>Agaricomycotina</taxon>
        <taxon>Agaricomycetes</taxon>
        <taxon>Agaricomycetidae</taxon>
        <taxon>Boletales</taxon>
        <taxon>Coniophorineae</taxon>
        <taxon>Serpulaceae</taxon>
        <taxon>Serpula</taxon>
    </lineage>
</organism>
<dbReference type="KEGG" id="sla:SERLADRAFT_351677"/>
<feature type="non-terminal residue" evidence="2">
    <location>
        <position position="1"/>
    </location>
</feature>
<dbReference type="InterPro" id="IPR041588">
    <property type="entry name" value="Integrase_H2C2"/>
</dbReference>
<sequence>IFHFLQTMDLPIFFSLQAQKHFVKQSLQFFLKGDSMFKCCHSAPPLKVIFNPDLRLHILTEAHKRLGHRGVNGVFSTVREHFYWLHMLQDVKHHVCTCHECQI</sequence>
<dbReference type="AlphaFoldDB" id="F8P8U4"/>
<evidence type="ECO:0000259" key="1">
    <source>
        <dbReference type="Pfam" id="PF17921"/>
    </source>
</evidence>
<dbReference type="HOGENOM" id="CLU_178975_0_0_1"/>
<accession>F8P8U4</accession>
<dbReference type="RefSeq" id="XP_007322816.1">
    <property type="nucleotide sequence ID" value="XM_007322754.1"/>
</dbReference>
<dbReference type="FunFam" id="1.10.340.70:FF:000001">
    <property type="entry name" value="Retrovirus-related Pol polyprotein from transposon gypsy-like Protein"/>
    <property type="match status" value="1"/>
</dbReference>
<reference evidence="2" key="1">
    <citation type="submission" date="2011-04" db="EMBL/GenBank/DDBJ databases">
        <title>Evolution of plant cell wall degrading machinery underlies the functional diversity of forest fungi.</title>
        <authorList>
            <consortium name="US DOE Joint Genome Institute (JGI-PGF)"/>
            <person name="Eastwood D.C."/>
            <person name="Floudas D."/>
            <person name="Binder M."/>
            <person name="Majcherczyk A."/>
            <person name="Schneider P."/>
            <person name="Aerts A."/>
            <person name="Asiegbu F.O."/>
            <person name="Baker S.E."/>
            <person name="Barry K."/>
            <person name="Bendiksby M."/>
            <person name="Blumentritt M."/>
            <person name="Coutinho P.M."/>
            <person name="Cullen D."/>
            <person name="Cullen D."/>
            <person name="Gathman A."/>
            <person name="Goodell B."/>
            <person name="Henrissat B."/>
            <person name="Ihrmark K."/>
            <person name="Kauserud H."/>
            <person name="Kohler A."/>
            <person name="LaButti K."/>
            <person name="Lapidus A."/>
            <person name="Lavin J.L."/>
            <person name="Lee Y.-H."/>
            <person name="Lindquist E."/>
            <person name="Lilly W."/>
            <person name="Lucas S."/>
            <person name="Morin E."/>
            <person name="Murat C."/>
            <person name="Oguiza J.A."/>
            <person name="Park J."/>
            <person name="Pisabarro A.G."/>
            <person name="Riley R."/>
            <person name="Rosling A."/>
            <person name="Salamov A."/>
            <person name="Schmidt O."/>
            <person name="Schmutz J."/>
            <person name="Skrede I."/>
            <person name="Stenlid J."/>
            <person name="Wiebenga A."/>
            <person name="Xie X."/>
            <person name="Kues U."/>
            <person name="Hibbett D.S."/>
            <person name="Hoffmeister D."/>
            <person name="Hogberg N."/>
            <person name="Martin F."/>
            <person name="Grigoriev I.V."/>
            <person name="Watkinson S.C."/>
        </authorList>
    </citation>
    <scope>NUCLEOTIDE SEQUENCE</scope>
    <source>
        <strain evidence="2">S7.9</strain>
    </source>
</reference>
<name>F8P8U4_SERL9</name>
<protein>
    <recommendedName>
        <fullName evidence="1">Integrase zinc-binding domain-containing protein</fullName>
    </recommendedName>
</protein>
<dbReference type="Proteomes" id="UP000008064">
    <property type="component" value="Unassembled WGS sequence"/>
</dbReference>
<dbReference type="EMBL" id="GL945440">
    <property type="protein sequence ID" value="EGO20850.1"/>
    <property type="molecule type" value="Genomic_DNA"/>
</dbReference>
<evidence type="ECO:0000313" key="2">
    <source>
        <dbReference type="EMBL" id="EGO20850.1"/>
    </source>
</evidence>
<gene>
    <name evidence="2" type="ORF">SERLADRAFT_351677</name>
</gene>
<dbReference type="OrthoDB" id="2659871at2759"/>
<dbReference type="GeneID" id="18809307"/>
<dbReference type="Pfam" id="PF17921">
    <property type="entry name" value="Integrase_H2C2"/>
    <property type="match status" value="1"/>
</dbReference>
<dbReference type="Gene3D" id="1.10.340.70">
    <property type="match status" value="1"/>
</dbReference>